<proteinExistence type="predicted"/>
<dbReference type="GO" id="GO:0009982">
    <property type="term" value="F:pseudouridine synthase activity"/>
    <property type="evidence" value="ECO:0007669"/>
    <property type="project" value="InterPro"/>
</dbReference>
<dbReference type="Pfam" id="PF00849">
    <property type="entry name" value="PseudoU_synth_2"/>
    <property type="match status" value="1"/>
</dbReference>
<dbReference type="PANTHER" id="PTHR21600">
    <property type="entry name" value="MITOCHONDRIAL RNA PSEUDOURIDINE SYNTHASE"/>
    <property type="match status" value="1"/>
</dbReference>
<dbReference type="EC" id="5.4.99.-" evidence="3"/>
<keyword evidence="4" id="KW-1185">Reference proteome</keyword>
<comment type="caution">
    <text evidence="3">The sequence shown here is derived from an EMBL/GenBank/DDBJ whole genome shotgun (WGS) entry which is preliminary data.</text>
</comment>
<evidence type="ECO:0000313" key="3">
    <source>
        <dbReference type="EMBL" id="EGF09939.1"/>
    </source>
</evidence>
<dbReference type="PROSITE" id="PS01129">
    <property type="entry name" value="PSI_RLU"/>
    <property type="match status" value="1"/>
</dbReference>
<name>F2BEN4_9NEIS</name>
<dbReference type="STRING" id="267212.GCA_001063965_01407"/>
<dbReference type="InterPro" id="IPR020103">
    <property type="entry name" value="PsdUridine_synth_cat_dom_sf"/>
</dbReference>
<evidence type="ECO:0000259" key="2">
    <source>
        <dbReference type="Pfam" id="PF00849"/>
    </source>
</evidence>
<dbReference type="GO" id="GO:0140098">
    <property type="term" value="F:catalytic activity, acting on RNA"/>
    <property type="evidence" value="ECO:0007669"/>
    <property type="project" value="UniProtKB-ARBA"/>
</dbReference>
<keyword evidence="3" id="KW-0413">Isomerase</keyword>
<evidence type="ECO:0000256" key="1">
    <source>
        <dbReference type="SAM" id="MobiDB-lite"/>
    </source>
</evidence>
<evidence type="ECO:0000313" key="4">
    <source>
        <dbReference type="Proteomes" id="UP000004105"/>
    </source>
</evidence>
<dbReference type="GO" id="GO:0000455">
    <property type="term" value="P:enzyme-directed rRNA pseudouridine synthesis"/>
    <property type="evidence" value="ECO:0007669"/>
    <property type="project" value="TreeGrafter"/>
</dbReference>
<feature type="compositionally biased region" description="Basic and acidic residues" evidence="1">
    <location>
        <begin position="1"/>
        <end position="15"/>
    </location>
</feature>
<dbReference type="Proteomes" id="UP000004105">
    <property type="component" value="Unassembled WGS sequence"/>
</dbReference>
<reference evidence="3 4" key="1">
    <citation type="submission" date="2011-02" db="EMBL/GenBank/DDBJ databases">
        <authorList>
            <person name="Muzny D."/>
            <person name="Qin X."/>
            <person name="Deng J."/>
            <person name="Jiang H."/>
            <person name="Liu Y."/>
            <person name="Qu J."/>
            <person name="Song X.-Z."/>
            <person name="Zhang L."/>
            <person name="Thornton R."/>
            <person name="Coyle M."/>
            <person name="Francisco L."/>
            <person name="Jackson L."/>
            <person name="Javaid M."/>
            <person name="Korchina V."/>
            <person name="Kovar C."/>
            <person name="Mata R."/>
            <person name="Mathew T."/>
            <person name="Ngo R."/>
            <person name="Nguyen L."/>
            <person name="Nguyen N."/>
            <person name="Okwuonu G."/>
            <person name="Ongeri F."/>
            <person name="Pham C."/>
            <person name="Simmons D."/>
            <person name="Wilczek-Boney K."/>
            <person name="Hale W."/>
            <person name="Jakkamsetti A."/>
            <person name="Pham P."/>
            <person name="Ruth R."/>
            <person name="San Lucas F."/>
            <person name="Warren J."/>
            <person name="Zhang J."/>
            <person name="Zhao Z."/>
            <person name="Zhou C."/>
            <person name="Zhu D."/>
            <person name="Lee S."/>
            <person name="Bess C."/>
            <person name="Blankenburg K."/>
            <person name="Forbes L."/>
            <person name="Fu Q."/>
            <person name="Gubbala S."/>
            <person name="Hirani K."/>
            <person name="Jayaseelan J.C."/>
            <person name="Lara F."/>
            <person name="Munidasa M."/>
            <person name="Palculict T."/>
            <person name="Patil S."/>
            <person name="Pu L.-L."/>
            <person name="Saada N."/>
            <person name="Tang L."/>
            <person name="Weissenberger G."/>
            <person name="Zhu Y."/>
            <person name="Hemphill L."/>
            <person name="Shang Y."/>
            <person name="Youmans B."/>
            <person name="Ayvaz T."/>
            <person name="Ross M."/>
            <person name="Santibanez J."/>
            <person name="Aqrawi P."/>
            <person name="Gross S."/>
            <person name="Joshi V."/>
            <person name="Fowler G."/>
            <person name="Nazareth L."/>
            <person name="Reid J."/>
            <person name="Worley K."/>
            <person name="Petrosino J."/>
            <person name="Highlander S."/>
            <person name="Gibbs R."/>
        </authorList>
    </citation>
    <scope>NUCLEOTIDE SEQUENCE [LARGE SCALE GENOMIC DNA]</scope>
    <source>
        <strain evidence="3 4">ATCC BAA-1200</strain>
    </source>
</reference>
<dbReference type="SUPFAM" id="SSF55120">
    <property type="entry name" value="Pseudouridine synthase"/>
    <property type="match status" value="1"/>
</dbReference>
<dbReference type="EMBL" id="AFAY01000046">
    <property type="protein sequence ID" value="EGF09939.1"/>
    <property type="molecule type" value="Genomic_DNA"/>
</dbReference>
<feature type="region of interest" description="Disordered" evidence="1">
    <location>
        <begin position="1"/>
        <end position="24"/>
    </location>
</feature>
<dbReference type="HOGENOM" id="CLU_016902_0_0_4"/>
<accession>F2BEN4</accession>
<protein>
    <submittedName>
        <fullName evidence="3">RNA pseudouridine synthase</fullName>
        <ecNumber evidence="3">5.4.99.-</ecNumber>
    </submittedName>
</protein>
<feature type="domain" description="Pseudouridine synthase RsuA/RluA-like" evidence="2">
    <location>
        <begin position="172"/>
        <end position="325"/>
    </location>
</feature>
<dbReference type="AlphaFoldDB" id="F2BEN4"/>
<dbReference type="PANTHER" id="PTHR21600:SF84">
    <property type="entry name" value="PSEUDOURIDINE SYNTHASE RSUA_RLUA-LIKE DOMAIN-CONTAINING PROTEIN"/>
    <property type="match status" value="1"/>
</dbReference>
<dbReference type="InterPro" id="IPR050188">
    <property type="entry name" value="RluA_PseudoU_synthase"/>
</dbReference>
<dbReference type="GO" id="GO:0003723">
    <property type="term" value="F:RNA binding"/>
    <property type="evidence" value="ECO:0007669"/>
    <property type="project" value="InterPro"/>
</dbReference>
<dbReference type="InterPro" id="IPR006224">
    <property type="entry name" value="PsdUridine_synth_RluA-like_CS"/>
</dbReference>
<dbReference type="Gene3D" id="3.30.2350.10">
    <property type="entry name" value="Pseudouridine synthase"/>
    <property type="match status" value="1"/>
</dbReference>
<sequence length="377" mass="41684">MRTDERPSSPSRDDVSENAASAQPKSSNLIFQTALNGLSVRAGAGCPQGFRFWNNAPRAGRLKAVTIGFMNTFSCPLPPLGGVRPSYLNLPCDLSLAGTPLADYLCRRFPYVPRETWLSRLAAGGIFDASGRPLAPDAPFVPGGRLFYYREAVAFDEPEIPFREEILYADKHLLAVDKPHFLPVVPGGRFLRETLLTRLRLHPELQDADPDGLAPLHRIDKDTAGVVLFCRRRESRRAYQMLFQARRVEKSYEAVAAERAGMTFPLHIRSRIERGEPFFLMRETGGAANAHTVVEAAEPLGGGLARYRLRPVSGKKHQLRVHMAALGLPILNDPLYPAPLPDAAPDYAKPLKLLARSVAFVDPFTGKRMCFESGRGL</sequence>
<gene>
    <name evidence="3" type="ORF">HMPREF9123_2191</name>
</gene>
<dbReference type="InterPro" id="IPR006145">
    <property type="entry name" value="PsdUridine_synth_RsuA/RluA"/>
</dbReference>
<organism evidence="3 4">
    <name type="scientific">Neisseria bacilliformis ATCC BAA-1200</name>
    <dbReference type="NCBI Taxonomy" id="888742"/>
    <lineage>
        <taxon>Bacteria</taxon>
        <taxon>Pseudomonadati</taxon>
        <taxon>Pseudomonadota</taxon>
        <taxon>Betaproteobacteria</taxon>
        <taxon>Neisseriales</taxon>
        <taxon>Neisseriaceae</taxon>
        <taxon>Neisseria</taxon>
    </lineage>
</organism>